<proteinExistence type="predicted"/>
<keyword evidence="1" id="KW-0175">Coiled coil</keyword>
<feature type="coiled-coil region" evidence="1">
    <location>
        <begin position="127"/>
        <end position="154"/>
    </location>
</feature>
<evidence type="ECO:0000313" key="3">
    <source>
        <dbReference type="Proteomes" id="UP000001542"/>
    </source>
</evidence>
<name>A2EWA4_TRIV3</name>
<dbReference type="AlphaFoldDB" id="A2EWA4"/>
<gene>
    <name evidence="2" type="ORF">TVAG_171790</name>
</gene>
<dbReference type="RefSeq" id="XP_001315304.1">
    <property type="nucleotide sequence ID" value="XM_001315269.1"/>
</dbReference>
<reference evidence="2" key="2">
    <citation type="journal article" date="2007" name="Science">
        <title>Draft genome sequence of the sexually transmitted pathogen Trichomonas vaginalis.</title>
        <authorList>
            <person name="Carlton J.M."/>
            <person name="Hirt R.P."/>
            <person name="Silva J.C."/>
            <person name="Delcher A.L."/>
            <person name="Schatz M."/>
            <person name="Zhao Q."/>
            <person name="Wortman J.R."/>
            <person name="Bidwell S.L."/>
            <person name="Alsmark U.C.M."/>
            <person name="Besteiro S."/>
            <person name="Sicheritz-Ponten T."/>
            <person name="Noel C.J."/>
            <person name="Dacks J.B."/>
            <person name="Foster P.G."/>
            <person name="Simillion C."/>
            <person name="Van de Peer Y."/>
            <person name="Miranda-Saavedra D."/>
            <person name="Barton G.J."/>
            <person name="Westrop G.D."/>
            <person name="Mueller S."/>
            <person name="Dessi D."/>
            <person name="Fiori P.L."/>
            <person name="Ren Q."/>
            <person name="Paulsen I."/>
            <person name="Zhang H."/>
            <person name="Bastida-Corcuera F.D."/>
            <person name="Simoes-Barbosa A."/>
            <person name="Brown M.T."/>
            <person name="Hayes R.D."/>
            <person name="Mukherjee M."/>
            <person name="Okumura C.Y."/>
            <person name="Schneider R."/>
            <person name="Smith A.J."/>
            <person name="Vanacova S."/>
            <person name="Villalvazo M."/>
            <person name="Haas B.J."/>
            <person name="Pertea M."/>
            <person name="Feldblyum T.V."/>
            <person name="Utterback T.R."/>
            <person name="Shu C.L."/>
            <person name="Osoegawa K."/>
            <person name="de Jong P.J."/>
            <person name="Hrdy I."/>
            <person name="Horvathova L."/>
            <person name="Zubacova Z."/>
            <person name="Dolezal P."/>
            <person name="Malik S.B."/>
            <person name="Logsdon J.M. Jr."/>
            <person name="Henze K."/>
            <person name="Gupta A."/>
            <person name="Wang C.C."/>
            <person name="Dunne R.L."/>
            <person name="Upcroft J.A."/>
            <person name="Upcroft P."/>
            <person name="White O."/>
            <person name="Salzberg S.L."/>
            <person name="Tang P."/>
            <person name="Chiu C.-H."/>
            <person name="Lee Y.-S."/>
            <person name="Embley T.M."/>
            <person name="Coombs G.H."/>
            <person name="Mottram J.C."/>
            <person name="Tachezy J."/>
            <person name="Fraser-Liggett C.M."/>
            <person name="Johnson P.J."/>
        </authorList>
    </citation>
    <scope>NUCLEOTIDE SEQUENCE [LARGE SCALE GENOMIC DNA]</scope>
    <source>
        <strain evidence="2">G3</strain>
    </source>
</reference>
<reference evidence="2" key="1">
    <citation type="submission" date="2006-10" db="EMBL/GenBank/DDBJ databases">
        <authorList>
            <person name="Amadeo P."/>
            <person name="Zhao Q."/>
            <person name="Wortman J."/>
            <person name="Fraser-Liggett C."/>
            <person name="Carlton J."/>
        </authorList>
    </citation>
    <scope>NUCLEOTIDE SEQUENCE</scope>
    <source>
        <strain evidence="2">G3</strain>
    </source>
</reference>
<accession>A2EWA4</accession>
<dbReference type="KEGG" id="tva:4760922"/>
<dbReference type="VEuPathDB" id="TrichDB:TVAG_171790"/>
<organism evidence="2 3">
    <name type="scientific">Trichomonas vaginalis (strain ATCC PRA-98 / G3)</name>
    <dbReference type="NCBI Taxonomy" id="412133"/>
    <lineage>
        <taxon>Eukaryota</taxon>
        <taxon>Metamonada</taxon>
        <taxon>Parabasalia</taxon>
        <taxon>Trichomonadida</taxon>
        <taxon>Trichomonadidae</taxon>
        <taxon>Trichomonas</taxon>
    </lineage>
</organism>
<dbReference type="InParanoid" id="A2EWA4"/>
<dbReference type="EMBL" id="DS113516">
    <property type="protein sequence ID" value="EAY03081.1"/>
    <property type="molecule type" value="Genomic_DNA"/>
</dbReference>
<sequence length="159" mass="18538">MQQSKDLSAQQEMLNTETLKLFFEKGGMNDVQARYIYQTCLYATVDDNPVLTPLQPRVKNMDNPLWTKAMCFCIAYLRRYKMNNTIRAIKCECDNLPKSTGFGKVSELEMFWRSLLKSSVHLGDKTFDECVIEYKEAMDELQRQQANKSQKLEDPQLDD</sequence>
<dbReference type="VEuPathDB" id="TrichDB:TVAGG3_0916110"/>
<evidence type="ECO:0000256" key="1">
    <source>
        <dbReference type="SAM" id="Coils"/>
    </source>
</evidence>
<dbReference type="Proteomes" id="UP000001542">
    <property type="component" value="Unassembled WGS sequence"/>
</dbReference>
<keyword evidence="3" id="KW-1185">Reference proteome</keyword>
<evidence type="ECO:0000313" key="2">
    <source>
        <dbReference type="EMBL" id="EAY03081.1"/>
    </source>
</evidence>
<protein>
    <submittedName>
        <fullName evidence="2">Uncharacterized protein</fullName>
    </submittedName>
</protein>